<gene>
    <name evidence="3" type="ORF">ACFPCY_28135</name>
</gene>
<feature type="signal peptide" evidence="2">
    <location>
        <begin position="1"/>
        <end position="35"/>
    </location>
</feature>
<feature type="compositionally biased region" description="Gly residues" evidence="1">
    <location>
        <begin position="86"/>
        <end position="95"/>
    </location>
</feature>
<evidence type="ECO:0000256" key="2">
    <source>
        <dbReference type="SAM" id="SignalP"/>
    </source>
</evidence>
<keyword evidence="4" id="KW-1185">Reference proteome</keyword>
<feature type="compositionally biased region" description="Gly residues" evidence="1">
    <location>
        <begin position="56"/>
        <end position="76"/>
    </location>
</feature>
<proteinExistence type="predicted"/>
<feature type="region of interest" description="Disordered" evidence="1">
    <location>
        <begin position="56"/>
        <end position="106"/>
    </location>
</feature>
<protein>
    <submittedName>
        <fullName evidence="3">Uncharacterized protein</fullName>
    </submittedName>
</protein>
<keyword evidence="2" id="KW-0732">Signal</keyword>
<organism evidence="3 4">
    <name type="scientific">Actinomadura gamaensis</name>
    <dbReference type="NCBI Taxonomy" id="1763541"/>
    <lineage>
        <taxon>Bacteria</taxon>
        <taxon>Bacillati</taxon>
        <taxon>Actinomycetota</taxon>
        <taxon>Actinomycetes</taxon>
        <taxon>Streptosporangiales</taxon>
        <taxon>Thermomonosporaceae</taxon>
        <taxon>Actinomadura</taxon>
    </lineage>
</organism>
<dbReference type="Proteomes" id="UP001595872">
    <property type="component" value="Unassembled WGS sequence"/>
</dbReference>
<reference evidence="4" key="1">
    <citation type="journal article" date="2019" name="Int. J. Syst. Evol. Microbiol.">
        <title>The Global Catalogue of Microorganisms (GCM) 10K type strain sequencing project: providing services to taxonomists for standard genome sequencing and annotation.</title>
        <authorList>
            <consortium name="The Broad Institute Genomics Platform"/>
            <consortium name="The Broad Institute Genome Sequencing Center for Infectious Disease"/>
            <person name="Wu L."/>
            <person name="Ma J."/>
        </authorList>
    </citation>
    <scope>NUCLEOTIDE SEQUENCE [LARGE SCALE GENOMIC DNA]</scope>
    <source>
        <strain evidence="4">KLKA75</strain>
    </source>
</reference>
<evidence type="ECO:0000256" key="1">
    <source>
        <dbReference type="SAM" id="MobiDB-lite"/>
    </source>
</evidence>
<feature type="compositionally biased region" description="Low complexity" evidence="1">
    <location>
        <begin position="96"/>
        <end position="105"/>
    </location>
</feature>
<sequence length="261" mass="25412">MFPIRFAPLPAVRAVSLGAAVVVAGAFLAPATATAGPCSGSGGGFGCDWGSPGGGSTGGGGGGTGGGGGGGGGGTTGEIPTAPGANAGGLPGANGNGPNAVGPAPISTNELAQRAANSALLHTPKVYTAPSGKTYVKVRTAFWVTGFEPVSTDPQTAANQTVQAVATPARVEWQLGDPAQPHMTCDDGGSKDGTTCSHTYQRSSTGAPGGAFQITATIVWTIHWTCVGAGCQQAAGDLPPMQMTSAPSPLVVGEIQTGNRR</sequence>
<name>A0ABV9U5R2_9ACTN</name>
<feature type="chain" id="PRO_5045574179" evidence="2">
    <location>
        <begin position="36"/>
        <end position="261"/>
    </location>
</feature>
<evidence type="ECO:0000313" key="3">
    <source>
        <dbReference type="EMBL" id="MFC4911209.1"/>
    </source>
</evidence>
<comment type="caution">
    <text evidence="3">The sequence shown here is derived from an EMBL/GenBank/DDBJ whole genome shotgun (WGS) entry which is preliminary data.</text>
</comment>
<accession>A0ABV9U5R2</accession>
<feature type="region of interest" description="Disordered" evidence="1">
    <location>
        <begin position="240"/>
        <end position="261"/>
    </location>
</feature>
<dbReference type="EMBL" id="JBHSIT010000008">
    <property type="protein sequence ID" value="MFC4911209.1"/>
    <property type="molecule type" value="Genomic_DNA"/>
</dbReference>
<evidence type="ECO:0000313" key="4">
    <source>
        <dbReference type="Proteomes" id="UP001595872"/>
    </source>
</evidence>
<dbReference type="RefSeq" id="WP_378259860.1">
    <property type="nucleotide sequence ID" value="NZ_JBHSIT010000008.1"/>
</dbReference>